<evidence type="ECO:0000313" key="2">
    <source>
        <dbReference type="EMBL" id="VAW43930.1"/>
    </source>
</evidence>
<dbReference type="Pfam" id="PF02604">
    <property type="entry name" value="PhdYeFM_antitox"/>
    <property type="match status" value="1"/>
</dbReference>
<dbReference type="InterPro" id="IPR051405">
    <property type="entry name" value="phD/YefM_antitoxin"/>
</dbReference>
<organism evidence="2">
    <name type="scientific">hydrothermal vent metagenome</name>
    <dbReference type="NCBI Taxonomy" id="652676"/>
    <lineage>
        <taxon>unclassified sequences</taxon>
        <taxon>metagenomes</taxon>
        <taxon>ecological metagenomes</taxon>
    </lineage>
</organism>
<sequence length="102" mass="11919">MYDNTVHNSELMMDSISVNQFRDNLKTYVEQTVSEHKPIKVTRRAGDDFIVMSADDWEREQETLHILQSSNLMKQIAESIATHQTNTGYKPTQEQLNEITRF</sequence>
<dbReference type="InterPro" id="IPR006442">
    <property type="entry name" value="Antitoxin_Phd/YefM"/>
</dbReference>
<dbReference type="Gene3D" id="3.40.1620.10">
    <property type="entry name" value="YefM-like domain"/>
    <property type="match status" value="1"/>
</dbReference>
<proteinExistence type="inferred from homology"/>
<evidence type="ECO:0000256" key="1">
    <source>
        <dbReference type="ARBA" id="ARBA00009981"/>
    </source>
</evidence>
<dbReference type="SUPFAM" id="SSF143120">
    <property type="entry name" value="YefM-like"/>
    <property type="match status" value="1"/>
</dbReference>
<accession>A0A3B0VU80</accession>
<name>A0A3B0VU80_9ZZZZ</name>
<reference evidence="2" key="1">
    <citation type="submission" date="2018-06" db="EMBL/GenBank/DDBJ databases">
        <authorList>
            <person name="Zhirakovskaya E."/>
        </authorList>
    </citation>
    <scope>NUCLEOTIDE SEQUENCE</scope>
</reference>
<dbReference type="InterPro" id="IPR036165">
    <property type="entry name" value="YefM-like_sf"/>
</dbReference>
<dbReference type="PANTHER" id="PTHR33713">
    <property type="entry name" value="ANTITOXIN YAFN-RELATED"/>
    <property type="match status" value="1"/>
</dbReference>
<dbReference type="NCBIfam" id="TIGR01552">
    <property type="entry name" value="phd_fam"/>
    <property type="match status" value="1"/>
</dbReference>
<dbReference type="AlphaFoldDB" id="A0A3B0VU80"/>
<protein>
    <submittedName>
        <fullName evidence="2">YefM protein (Antitoxin to YoeB)</fullName>
    </submittedName>
</protein>
<dbReference type="EMBL" id="UOFB01000008">
    <property type="protein sequence ID" value="VAW43930.1"/>
    <property type="molecule type" value="Genomic_DNA"/>
</dbReference>
<gene>
    <name evidence="2" type="ORF">MNBD_GAMMA04-631</name>
</gene>
<comment type="similarity">
    <text evidence="1">Belongs to the phD/YefM antitoxin family.</text>
</comment>
<dbReference type="PANTHER" id="PTHR33713:SF6">
    <property type="entry name" value="ANTITOXIN YEFM"/>
    <property type="match status" value="1"/>
</dbReference>